<dbReference type="Pfam" id="PF13408">
    <property type="entry name" value="Zn_ribbon_recom"/>
    <property type="match status" value="1"/>
</dbReference>
<dbReference type="PANTHER" id="PTHR30461">
    <property type="entry name" value="DNA-INVERTASE FROM LAMBDOID PROPHAGE"/>
    <property type="match status" value="1"/>
</dbReference>
<dbReference type="SMART" id="SM00857">
    <property type="entry name" value="Resolvase"/>
    <property type="match status" value="1"/>
</dbReference>
<name>A0ABW4GSS3_9ACTN</name>
<reference evidence="6" key="1">
    <citation type="journal article" date="2019" name="Int. J. Syst. Evol. Microbiol.">
        <title>The Global Catalogue of Microorganisms (GCM) 10K type strain sequencing project: providing services to taxonomists for standard genome sequencing and annotation.</title>
        <authorList>
            <consortium name="The Broad Institute Genomics Platform"/>
            <consortium name="The Broad Institute Genome Sequencing Center for Infectious Disease"/>
            <person name="Wu L."/>
            <person name="Ma J."/>
        </authorList>
    </citation>
    <scope>NUCLEOTIDE SEQUENCE [LARGE SCALE GENOMIC DNA]</scope>
    <source>
        <strain evidence="6">CGMCC 1.15399</strain>
    </source>
</reference>
<evidence type="ECO:0000313" key="5">
    <source>
        <dbReference type="EMBL" id="MFD1545454.1"/>
    </source>
</evidence>
<evidence type="ECO:0000256" key="1">
    <source>
        <dbReference type="ARBA" id="ARBA00023125"/>
    </source>
</evidence>
<dbReference type="CDD" id="cd00338">
    <property type="entry name" value="Ser_Recombinase"/>
    <property type="match status" value="1"/>
</dbReference>
<dbReference type="Pfam" id="PF07508">
    <property type="entry name" value="Recombinase"/>
    <property type="match status" value="1"/>
</dbReference>
<dbReference type="InterPro" id="IPR025827">
    <property type="entry name" value="Zn_ribbon_recom_dom"/>
</dbReference>
<proteinExistence type="predicted"/>
<dbReference type="EMBL" id="JBHUCM010000048">
    <property type="protein sequence ID" value="MFD1545454.1"/>
    <property type="molecule type" value="Genomic_DNA"/>
</dbReference>
<keyword evidence="1" id="KW-0238">DNA-binding</keyword>
<dbReference type="InterPro" id="IPR011109">
    <property type="entry name" value="DNA_bind_recombinase_dom"/>
</dbReference>
<dbReference type="PROSITE" id="PS51737">
    <property type="entry name" value="RECOMBINASE_DNA_BIND"/>
    <property type="match status" value="1"/>
</dbReference>
<evidence type="ECO:0000259" key="3">
    <source>
        <dbReference type="PROSITE" id="PS51736"/>
    </source>
</evidence>
<dbReference type="InterPro" id="IPR006119">
    <property type="entry name" value="Resolv_N"/>
</dbReference>
<dbReference type="RefSeq" id="WP_219534102.1">
    <property type="nucleotide sequence ID" value="NZ_JAHKRM010000020.1"/>
</dbReference>
<evidence type="ECO:0000256" key="2">
    <source>
        <dbReference type="ARBA" id="ARBA00023172"/>
    </source>
</evidence>
<protein>
    <submittedName>
        <fullName evidence="5">Recombinase family protein</fullName>
    </submittedName>
</protein>
<organism evidence="5 6">
    <name type="scientific">Nonomuraea guangzhouensis</name>
    <dbReference type="NCBI Taxonomy" id="1291555"/>
    <lineage>
        <taxon>Bacteria</taxon>
        <taxon>Bacillati</taxon>
        <taxon>Actinomycetota</taxon>
        <taxon>Actinomycetes</taxon>
        <taxon>Streptosporangiales</taxon>
        <taxon>Streptosporangiaceae</taxon>
        <taxon>Nonomuraea</taxon>
    </lineage>
</organism>
<dbReference type="PANTHER" id="PTHR30461:SF2">
    <property type="entry name" value="SERINE RECOMBINASE PINE-RELATED"/>
    <property type="match status" value="1"/>
</dbReference>
<comment type="caution">
    <text evidence="5">The sequence shown here is derived from an EMBL/GenBank/DDBJ whole genome shotgun (WGS) entry which is preliminary data.</text>
</comment>
<evidence type="ECO:0000259" key="4">
    <source>
        <dbReference type="PROSITE" id="PS51737"/>
    </source>
</evidence>
<feature type="domain" description="Resolvase/invertase-type recombinase catalytic" evidence="3">
    <location>
        <begin position="6"/>
        <end position="154"/>
    </location>
</feature>
<sequence length="547" mass="61363">MIEAPRVLGVIRLSVATDASTAPERQRDAIQHWANAPHVSGTVIGWAEDLDVSGGLDPFKRPKLGPWLTERESEFDVIAVLKIDRLTRRSKNFAELVEWCEKRGKTIVSVTEGIDMSTPMGKMFAQIIAAFAEGELNTIRARIQASAQTRLEMGVWTGGVLPFGYQFTDSAAGKGKKLAQDPEYAALLREIVDRVKTDWSAYRIAVDLNRRKVPTWRDYLRIKSGKPSRGIQWASATIVAIVTNPTAAGFFTYKGEQVEDDEGNPVMISSNPIMTPDEWNQMVVRFTTDERKAVRSTPSRSMLGGVATCGVCGANMSSAKKSKNTAKGTEYFYYACNNLQTGTCRFPARSTRERLDRYVNDAVGCALGQAPMLEKSSVDSGPIRTELEAVKKRLDRLETDYMAGRYDEEGQQESYWKMHKSLSAKISRLRAEVEVLDSAPKHVNTGRTYAEVWAEKDDEQKRAFLKKHNIRVVVFRDLVEWAKESVVVEFLDLKEFIQGNNLQLDDLDYYRADFNTPLEDDGSTLSLERLAEMAKSRIAIKQEALAL</sequence>
<evidence type="ECO:0000313" key="6">
    <source>
        <dbReference type="Proteomes" id="UP001597097"/>
    </source>
</evidence>
<keyword evidence="2" id="KW-0233">DNA recombination</keyword>
<dbReference type="Pfam" id="PF00239">
    <property type="entry name" value="Resolvase"/>
    <property type="match status" value="1"/>
</dbReference>
<keyword evidence="6" id="KW-1185">Reference proteome</keyword>
<accession>A0ABW4GSS3</accession>
<dbReference type="PROSITE" id="PS51736">
    <property type="entry name" value="RECOMBINASES_3"/>
    <property type="match status" value="1"/>
</dbReference>
<dbReference type="InterPro" id="IPR050639">
    <property type="entry name" value="SSR_resolvase"/>
</dbReference>
<feature type="domain" description="Recombinase" evidence="4">
    <location>
        <begin position="162"/>
        <end position="292"/>
    </location>
</feature>
<gene>
    <name evidence="5" type="ORF">ACFSJ0_51025</name>
</gene>
<dbReference type="Proteomes" id="UP001597097">
    <property type="component" value="Unassembled WGS sequence"/>
</dbReference>